<dbReference type="Proteomes" id="UP000054248">
    <property type="component" value="Unassembled WGS sequence"/>
</dbReference>
<evidence type="ECO:0000256" key="2">
    <source>
        <dbReference type="SAM" id="MobiDB-lite"/>
    </source>
</evidence>
<keyword evidence="4" id="KW-1185">Reference proteome</keyword>
<reference evidence="3 4" key="1">
    <citation type="submission" date="2014-04" db="EMBL/GenBank/DDBJ databases">
        <authorList>
            <consortium name="DOE Joint Genome Institute"/>
            <person name="Kuo A."/>
            <person name="Girlanda M."/>
            <person name="Perotto S."/>
            <person name="Kohler A."/>
            <person name="Nagy L.G."/>
            <person name="Floudas D."/>
            <person name="Copeland A."/>
            <person name="Barry K.W."/>
            <person name="Cichocki N."/>
            <person name="Veneault-Fourrey C."/>
            <person name="LaButti K."/>
            <person name="Lindquist E.A."/>
            <person name="Lipzen A."/>
            <person name="Lundell T."/>
            <person name="Morin E."/>
            <person name="Murat C."/>
            <person name="Sun H."/>
            <person name="Tunlid A."/>
            <person name="Henrissat B."/>
            <person name="Grigoriev I.V."/>
            <person name="Hibbett D.S."/>
            <person name="Martin F."/>
            <person name="Nordberg H.P."/>
            <person name="Cantor M.N."/>
            <person name="Hua S.X."/>
        </authorList>
    </citation>
    <scope>NUCLEOTIDE SEQUENCE [LARGE SCALE GENOMIC DNA]</scope>
    <source>
        <strain evidence="3 4">MUT 4182</strain>
    </source>
</reference>
<dbReference type="EMBL" id="KN822990">
    <property type="protein sequence ID" value="KIO28816.1"/>
    <property type="molecule type" value="Genomic_DNA"/>
</dbReference>
<feature type="compositionally biased region" description="Polar residues" evidence="2">
    <location>
        <begin position="71"/>
        <end position="101"/>
    </location>
</feature>
<accession>A0A0C3QM38</accession>
<reference evidence="4" key="2">
    <citation type="submission" date="2015-01" db="EMBL/GenBank/DDBJ databases">
        <title>Evolutionary Origins and Diversification of the Mycorrhizal Mutualists.</title>
        <authorList>
            <consortium name="DOE Joint Genome Institute"/>
            <consortium name="Mycorrhizal Genomics Consortium"/>
            <person name="Kohler A."/>
            <person name="Kuo A."/>
            <person name="Nagy L.G."/>
            <person name="Floudas D."/>
            <person name="Copeland A."/>
            <person name="Barry K.W."/>
            <person name="Cichocki N."/>
            <person name="Veneault-Fourrey C."/>
            <person name="LaButti K."/>
            <person name="Lindquist E.A."/>
            <person name="Lipzen A."/>
            <person name="Lundell T."/>
            <person name="Morin E."/>
            <person name="Murat C."/>
            <person name="Riley R."/>
            <person name="Ohm R."/>
            <person name="Sun H."/>
            <person name="Tunlid A."/>
            <person name="Henrissat B."/>
            <person name="Grigoriev I.V."/>
            <person name="Hibbett D.S."/>
            <person name="Martin F."/>
        </authorList>
    </citation>
    <scope>NUCLEOTIDE SEQUENCE [LARGE SCALE GENOMIC DNA]</scope>
    <source>
        <strain evidence="4">MUT 4182</strain>
    </source>
</reference>
<evidence type="ECO:0000313" key="4">
    <source>
        <dbReference type="Proteomes" id="UP000054248"/>
    </source>
</evidence>
<feature type="region of interest" description="Disordered" evidence="2">
    <location>
        <begin position="26"/>
        <end position="50"/>
    </location>
</feature>
<evidence type="ECO:0000313" key="3">
    <source>
        <dbReference type="EMBL" id="KIO28816.1"/>
    </source>
</evidence>
<dbReference type="OrthoDB" id="3213053at2759"/>
<feature type="coiled-coil region" evidence="1">
    <location>
        <begin position="233"/>
        <end position="267"/>
    </location>
</feature>
<feature type="region of interest" description="Disordered" evidence="2">
    <location>
        <begin position="67"/>
        <end position="108"/>
    </location>
</feature>
<evidence type="ECO:0000256" key="1">
    <source>
        <dbReference type="SAM" id="Coils"/>
    </source>
</evidence>
<protein>
    <submittedName>
        <fullName evidence="3">Uncharacterized protein</fullName>
    </submittedName>
</protein>
<keyword evidence="1" id="KW-0175">Coiled coil</keyword>
<dbReference type="AlphaFoldDB" id="A0A0C3QM38"/>
<proteinExistence type="predicted"/>
<dbReference type="HOGENOM" id="CLU_953744_0_0_1"/>
<sequence length="292" mass="31717">MSESRQWAKSFHTPSIMSRIKAIFCGRRSTESSEPEPVQSASAQQQVQTTAETPWWYHDLDLDIPAPTRPYDNNGSVASSPATLDANNCSSPATSMRSTTPPGTPPSLDAVLSPIVADADFGIPLIREEPCIPPPTYLIDGCKPAEALGLTIDSPLGQPVSGGTPQAPLTPIALTQVSILPTVSETFVLPEPATPVSPVLSPPVPAPLSDIAHPTTYDLFQQLSAKLHAEMRAMVVLQQHIEAKREIERLRKQVALLKEQKERNILEIKENTRILAERKALLGTERALEDDD</sequence>
<organism evidence="3 4">
    <name type="scientific">Tulasnella calospora MUT 4182</name>
    <dbReference type="NCBI Taxonomy" id="1051891"/>
    <lineage>
        <taxon>Eukaryota</taxon>
        <taxon>Fungi</taxon>
        <taxon>Dikarya</taxon>
        <taxon>Basidiomycota</taxon>
        <taxon>Agaricomycotina</taxon>
        <taxon>Agaricomycetes</taxon>
        <taxon>Cantharellales</taxon>
        <taxon>Tulasnellaceae</taxon>
        <taxon>Tulasnella</taxon>
    </lineage>
</organism>
<name>A0A0C3QM38_9AGAM</name>
<gene>
    <name evidence="3" type="ORF">M407DRAFT_22069</name>
</gene>
<feature type="compositionally biased region" description="Low complexity" evidence="2">
    <location>
        <begin position="35"/>
        <end position="50"/>
    </location>
</feature>